<feature type="region of interest" description="Disordered" evidence="1">
    <location>
        <begin position="35"/>
        <end position="57"/>
    </location>
</feature>
<name>A0ABR0BWU1_PURLI</name>
<dbReference type="EMBL" id="JAWRVI010000024">
    <property type="protein sequence ID" value="KAK4088519.1"/>
    <property type="molecule type" value="Genomic_DNA"/>
</dbReference>
<gene>
    <name evidence="2" type="ORF">Purlil1_7070</name>
</gene>
<comment type="caution">
    <text evidence="2">The sequence shown here is derived from an EMBL/GenBank/DDBJ whole genome shotgun (WGS) entry which is preliminary data.</text>
</comment>
<organism evidence="2 3">
    <name type="scientific">Purpureocillium lilacinum</name>
    <name type="common">Paecilomyces lilacinus</name>
    <dbReference type="NCBI Taxonomy" id="33203"/>
    <lineage>
        <taxon>Eukaryota</taxon>
        <taxon>Fungi</taxon>
        <taxon>Dikarya</taxon>
        <taxon>Ascomycota</taxon>
        <taxon>Pezizomycotina</taxon>
        <taxon>Sordariomycetes</taxon>
        <taxon>Hypocreomycetidae</taxon>
        <taxon>Hypocreales</taxon>
        <taxon>Ophiocordycipitaceae</taxon>
        <taxon>Purpureocillium</taxon>
    </lineage>
</organism>
<evidence type="ECO:0000313" key="2">
    <source>
        <dbReference type="EMBL" id="KAK4088519.1"/>
    </source>
</evidence>
<protein>
    <submittedName>
        <fullName evidence="2">Uncharacterized protein</fullName>
    </submittedName>
</protein>
<evidence type="ECO:0000256" key="1">
    <source>
        <dbReference type="SAM" id="MobiDB-lite"/>
    </source>
</evidence>
<accession>A0ABR0BWU1</accession>
<dbReference type="Proteomes" id="UP001287286">
    <property type="component" value="Unassembled WGS sequence"/>
</dbReference>
<sequence length="74" mass="8278">MQPAGPRPEEHPFKRVICVNVERLSRLGANIDHIDANMSQDEQKDNAAPRNRSLRHGTLMIQSVFVNTPTPAGF</sequence>
<reference evidence="2 3" key="1">
    <citation type="journal article" date="2024" name="Microbiol. Resour. Announc.">
        <title>Genome annotations for the ascomycete fungi Trichoderma harzianum, Trichoderma aggressivum, and Purpureocillium lilacinum.</title>
        <authorList>
            <person name="Beijen E.P.W."/>
            <person name="Ohm R.A."/>
        </authorList>
    </citation>
    <scope>NUCLEOTIDE SEQUENCE [LARGE SCALE GENOMIC DNA]</scope>
    <source>
        <strain evidence="2 3">CBS 150709</strain>
    </source>
</reference>
<evidence type="ECO:0000313" key="3">
    <source>
        <dbReference type="Proteomes" id="UP001287286"/>
    </source>
</evidence>
<keyword evidence="3" id="KW-1185">Reference proteome</keyword>
<proteinExistence type="predicted"/>